<organism evidence="3">
    <name type="scientific">Intestinibacter bartlettii</name>
    <dbReference type="NCBI Taxonomy" id="261299"/>
    <lineage>
        <taxon>Bacteria</taxon>
        <taxon>Bacillati</taxon>
        <taxon>Bacillota</taxon>
        <taxon>Clostridia</taxon>
        <taxon>Peptostreptococcales</taxon>
        <taxon>Peptostreptococcaceae</taxon>
        <taxon>Intestinibacter</taxon>
    </lineage>
</organism>
<dbReference type="EMBL" id="JAJBMB010000002">
    <property type="protein sequence ID" value="MCB5445019.1"/>
    <property type="molecule type" value="Genomic_DNA"/>
</dbReference>
<evidence type="ECO:0000313" key="4">
    <source>
        <dbReference type="Proteomes" id="UP001299409"/>
    </source>
</evidence>
<proteinExistence type="predicted"/>
<accession>A0A6N2YWL5</accession>
<keyword evidence="4" id="KW-1185">Reference proteome</keyword>
<evidence type="ECO:0000256" key="1">
    <source>
        <dbReference type="SAM" id="Coils"/>
    </source>
</evidence>
<feature type="coiled-coil region" evidence="1">
    <location>
        <begin position="111"/>
        <end position="166"/>
    </location>
</feature>
<dbReference type="Proteomes" id="UP001299409">
    <property type="component" value="Unassembled WGS sequence"/>
</dbReference>
<dbReference type="EMBL" id="CACRUE010000006">
    <property type="protein sequence ID" value="VYT71251.1"/>
    <property type="molecule type" value="Genomic_DNA"/>
</dbReference>
<protein>
    <submittedName>
        <fullName evidence="3">Uncharacterized protein</fullName>
    </submittedName>
</protein>
<gene>
    <name evidence="3" type="ORF">IBLFYP30_00980</name>
    <name evidence="2" type="ORF">LIP50_02245</name>
</gene>
<evidence type="ECO:0000313" key="2">
    <source>
        <dbReference type="EMBL" id="MCB5445019.1"/>
    </source>
</evidence>
<keyword evidence="1" id="KW-0175">Coiled coil</keyword>
<reference evidence="2 4" key="2">
    <citation type="submission" date="2021-10" db="EMBL/GenBank/DDBJ databases">
        <title>Collection of gut derived symbiotic bacterial strains cultured from healthy donors.</title>
        <authorList>
            <person name="Lin H."/>
            <person name="Littmann E."/>
            <person name="Claire K."/>
            <person name="Pamer E."/>
        </authorList>
    </citation>
    <scope>NUCLEOTIDE SEQUENCE [LARGE SCALE GENOMIC DNA]</scope>
    <source>
        <strain evidence="2 4">MSK.17.68</strain>
    </source>
</reference>
<sequence>MAGRKRKYTTEVLESIVDEYFNKTAVFGQVSATDIANFAINELGYKDIRYFHFTRNKEIKELISEVNNLYQEGNIENNNVLIEFNPDKFMKTYENDKKTQIIVLRHFADRYNELNHKVLELEHLKNQIEIELCEIKNENKKLKEKNKELNQEIKKIKDRNINLNKFAILEEQLKMREYIKEKNLFNGFDEENLMIVLEKCGFKPNKIDEEEVFETIANTNITNEEDKQNSEQKEIDEVMREIEDLI</sequence>
<dbReference type="RefSeq" id="WP_024037631.1">
    <property type="nucleotide sequence ID" value="NZ_CACRUE010000006.1"/>
</dbReference>
<dbReference type="AlphaFoldDB" id="A0A6N2YWL5"/>
<evidence type="ECO:0000313" key="3">
    <source>
        <dbReference type="EMBL" id="VYT71251.1"/>
    </source>
</evidence>
<reference evidence="3" key="1">
    <citation type="submission" date="2019-11" db="EMBL/GenBank/DDBJ databases">
        <authorList>
            <person name="Feng L."/>
        </authorList>
    </citation>
    <scope>NUCLEOTIDE SEQUENCE</scope>
    <source>
        <strain evidence="3">IbartlettiiLFYP30</strain>
    </source>
</reference>
<name>A0A6N2YWL5_9FIRM</name>